<dbReference type="EMBL" id="LAZR01004487">
    <property type="protein sequence ID" value="KKN08163.1"/>
    <property type="molecule type" value="Genomic_DNA"/>
</dbReference>
<gene>
    <name evidence="1" type="ORF">LCGC14_1059400</name>
</gene>
<organism evidence="1">
    <name type="scientific">marine sediment metagenome</name>
    <dbReference type="NCBI Taxonomy" id="412755"/>
    <lineage>
        <taxon>unclassified sequences</taxon>
        <taxon>metagenomes</taxon>
        <taxon>ecological metagenomes</taxon>
    </lineage>
</organism>
<evidence type="ECO:0000313" key="1">
    <source>
        <dbReference type="EMBL" id="KKN08163.1"/>
    </source>
</evidence>
<dbReference type="AlphaFoldDB" id="A0A0F9QSD0"/>
<accession>A0A0F9QSD0</accession>
<sequence>MKALKPKEPTFDVEGYPTEETLKTIREWPRGPGWAFLGLMEYVRKAWHWGDDGFNGQDIVDNLFPDTPIKRYAISTGGWSGNEDLIVSLMGNRMFWAMCWEEERRGGHYIFELREVK</sequence>
<reference evidence="1" key="1">
    <citation type="journal article" date="2015" name="Nature">
        <title>Complex archaea that bridge the gap between prokaryotes and eukaryotes.</title>
        <authorList>
            <person name="Spang A."/>
            <person name="Saw J.H."/>
            <person name="Jorgensen S.L."/>
            <person name="Zaremba-Niedzwiedzka K."/>
            <person name="Martijn J."/>
            <person name="Lind A.E."/>
            <person name="van Eijk R."/>
            <person name="Schleper C."/>
            <person name="Guy L."/>
            <person name="Ettema T.J."/>
        </authorList>
    </citation>
    <scope>NUCLEOTIDE SEQUENCE</scope>
</reference>
<proteinExistence type="predicted"/>
<protein>
    <submittedName>
        <fullName evidence="1">Uncharacterized protein</fullName>
    </submittedName>
</protein>
<name>A0A0F9QSD0_9ZZZZ</name>
<comment type="caution">
    <text evidence="1">The sequence shown here is derived from an EMBL/GenBank/DDBJ whole genome shotgun (WGS) entry which is preliminary data.</text>
</comment>